<name>X1S0A2_9ZZZZ</name>
<gene>
    <name evidence="1" type="ORF">S12H4_21924</name>
</gene>
<proteinExistence type="predicted"/>
<dbReference type="AlphaFoldDB" id="X1S0A2"/>
<dbReference type="SUPFAM" id="SSF69279">
    <property type="entry name" value="Phage tail proteins"/>
    <property type="match status" value="1"/>
</dbReference>
<protein>
    <submittedName>
        <fullName evidence="1">Uncharacterized protein</fullName>
    </submittedName>
</protein>
<evidence type="ECO:0000313" key="1">
    <source>
        <dbReference type="EMBL" id="GAI86333.1"/>
    </source>
</evidence>
<sequence>MQDLLGLNISDFKKNSIVVLAKVEIDSDGTGDNYKTLPDVTDFSINTNIENEVSRFCAYSFSITCLNTNDRYSPFNTISDYYDWLKQGRRIKLYIGIKVSGTEKYYQSILGRIDRYRLGRQAGENICTITGRDLMRTLIDYKLYSPNTYWGAIQTFNTVKDQIEYSMNAACQGIYIAYLDSIDPYNGSHLSEIYESSEWGYLETANRFCFLT</sequence>
<comment type="caution">
    <text evidence="1">The sequence shown here is derived from an EMBL/GenBank/DDBJ whole genome shotgun (WGS) entry which is preliminary data.</text>
</comment>
<feature type="non-terminal residue" evidence="1">
    <location>
        <position position="212"/>
    </location>
</feature>
<accession>X1S0A2</accession>
<dbReference type="EMBL" id="BARW01011349">
    <property type="protein sequence ID" value="GAI86333.1"/>
    <property type="molecule type" value="Genomic_DNA"/>
</dbReference>
<reference evidence="1" key="1">
    <citation type="journal article" date="2014" name="Front. Microbiol.">
        <title>High frequency of phylogenetically diverse reductive dehalogenase-homologous genes in deep subseafloor sedimentary metagenomes.</title>
        <authorList>
            <person name="Kawai M."/>
            <person name="Futagami T."/>
            <person name="Toyoda A."/>
            <person name="Takaki Y."/>
            <person name="Nishi S."/>
            <person name="Hori S."/>
            <person name="Arai W."/>
            <person name="Tsubouchi T."/>
            <person name="Morono Y."/>
            <person name="Uchiyama I."/>
            <person name="Ito T."/>
            <person name="Fujiyama A."/>
            <person name="Inagaki F."/>
            <person name="Takami H."/>
        </authorList>
    </citation>
    <scope>NUCLEOTIDE SEQUENCE</scope>
    <source>
        <strain evidence="1">Expedition CK06-06</strain>
    </source>
</reference>
<organism evidence="1">
    <name type="scientific">marine sediment metagenome</name>
    <dbReference type="NCBI Taxonomy" id="412755"/>
    <lineage>
        <taxon>unclassified sequences</taxon>
        <taxon>metagenomes</taxon>
        <taxon>ecological metagenomes</taxon>
    </lineage>
</organism>